<evidence type="ECO:0000313" key="3">
    <source>
        <dbReference type="Proteomes" id="UP000541535"/>
    </source>
</evidence>
<evidence type="ECO:0000256" key="1">
    <source>
        <dbReference type="SAM" id="MobiDB-lite"/>
    </source>
</evidence>
<protein>
    <submittedName>
        <fullName evidence="2">Uncharacterized protein</fullName>
    </submittedName>
</protein>
<keyword evidence="3" id="KW-1185">Reference proteome</keyword>
<dbReference type="RefSeq" id="WP_183439426.1">
    <property type="nucleotide sequence ID" value="NZ_JACHXD010000001.1"/>
</dbReference>
<evidence type="ECO:0000313" key="2">
    <source>
        <dbReference type="EMBL" id="MBB3117493.1"/>
    </source>
</evidence>
<gene>
    <name evidence="2" type="ORF">FHS03_000512</name>
</gene>
<feature type="region of interest" description="Disordered" evidence="1">
    <location>
        <begin position="1"/>
        <end position="48"/>
    </location>
</feature>
<dbReference type="Proteomes" id="UP000541535">
    <property type="component" value="Unassembled WGS sequence"/>
</dbReference>
<reference evidence="2 3" key="1">
    <citation type="submission" date="2020-08" db="EMBL/GenBank/DDBJ databases">
        <title>Genomic Encyclopedia of Type Strains, Phase III (KMG-III): the genomes of soil and plant-associated and newly described type strains.</title>
        <authorList>
            <person name="Whitman W."/>
        </authorList>
    </citation>
    <scope>NUCLEOTIDE SEQUENCE [LARGE SCALE GENOMIC DNA]</scope>
    <source>
        <strain evidence="2 3">CECT 8897</strain>
    </source>
</reference>
<dbReference type="AlphaFoldDB" id="A0A7W5B6K9"/>
<sequence length="48" mass="5715">MKVTIKLPKPRNPLAVLARQRKAGGHQRNEQSRRELKQQLRRQLAREE</sequence>
<feature type="compositionally biased region" description="Basic and acidic residues" evidence="1">
    <location>
        <begin position="27"/>
        <end position="48"/>
    </location>
</feature>
<accession>A0A7W5B6K9</accession>
<proteinExistence type="predicted"/>
<name>A0A7W5B6K9_9BURK</name>
<comment type="caution">
    <text evidence="2">The sequence shown here is derived from an EMBL/GenBank/DDBJ whole genome shotgun (WGS) entry which is preliminary data.</text>
</comment>
<organism evidence="2 3">
    <name type="scientific">Pseudoduganella violacea</name>
    <dbReference type="NCBI Taxonomy" id="1715466"/>
    <lineage>
        <taxon>Bacteria</taxon>
        <taxon>Pseudomonadati</taxon>
        <taxon>Pseudomonadota</taxon>
        <taxon>Betaproteobacteria</taxon>
        <taxon>Burkholderiales</taxon>
        <taxon>Oxalobacteraceae</taxon>
        <taxon>Telluria group</taxon>
        <taxon>Pseudoduganella</taxon>
    </lineage>
</organism>
<dbReference type="EMBL" id="JACHXD010000001">
    <property type="protein sequence ID" value="MBB3117493.1"/>
    <property type="molecule type" value="Genomic_DNA"/>
</dbReference>